<dbReference type="InterPro" id="IPR036291">
    <property type="entry name" value="NAD(P)-bd_dom_sf"/>
</dbReference>
<dbReference type="PANTHER" id="PTHR44329">
    <property type="entry name" value="SERINE/THREONINE-PROTEIN KINASE TNNI3K-RELATED"/>
    <property type="match status" value="1"/>
</dbReference>
<dbReference type="Gene3D" id="1.10.510.10">
    <property type="entry name" value="Transferase(Phosphotransferase) domain 1"/>
    <property type="match status" value="1"/>
</dbReference>
<evidence type="ECO:0000313" key="14">
    <source>
        <dbReference type="EMBL" id="POM72853.1"/>
    </source>
</evidence>
<feature type="compositionally biased region" description="Low complexity" evidence="12">
    <location>
        <begin position="97"/>
        <end position="113"/>
    </location>
</feature>
<dbReference type="PANTHER" id="PTHR44329:SF288">
    <property type="entry name" value="MITOGEN-ACTIVATED PROTEIN KINASE KINASE KINASE 20"/>
    <property type="match status" value="1"/>
</dbReference>
<reference evidence="14 15" key="1">
    <citation type="journal article" date="2017" name="Genome Biol. Evol.">
        <title>Phytophthora megakarya and P. palmivora, closely related causal agents of cacao black pod rot, underwent increases in genome sizes and gene numbers by different mechanisms.</title>
        <authorList>
            <person name="Ali S.S."/>
            <person name="Shao J."/>
            <person name="Lary D.J."/>
            <person name="Kronmiller B."/>
            <person name="Shen D."/>
            <person name="Strem M.D."/>
            <person name="Amoako-Attah I."/>
            <person name="Akrofi A.Y."/>
            <person name="Begoude B.A."/>
            <person name="Ten Hoopen G.M."/>
            <person name="Coulibaly K."/>
            <person name="Kebe B.I."/>
            <person name="Melnick R.L."/>
            <person name="Guiltinan M.J."/>
            <person name="Tyler B.M."/>
            <person name="Meinhardt L.W."/>
            <person name="Bailey B.A."/>
        </authorList>
    </citation>
    <scope>NUCLEOTIDE SEQUENCE [LARGE SCALE GENOMIC DNA]</scope>
    <source>
        <strain evidence="15">sbr112.9</strain>
    </source>
</reference>
<comment type="caution">
    <text evidence="14">The sequence shown here is derived from an EMBL/GenBank/DDBJ whole genome shotgun (WGS) entry which is preliminary data.</text>
</comment>
<dbReference type="GO" id="GO:0016020">
    <property type="term" value="C:membrane"/>
    <property type="evidence" value="ECO:0007669"/>
    <property type="project" value="UniProtKB-SubCell"/>
</dbReference>
<keyword evidence="7 11" id="KW-0067">ATP-binding</keyword>
<feature type="compositionally biased region" description="Low complexity" evidence="12">
    <location>
        <begin position="65"/>
        <end position="82"/>
    </location>
</feature>
<dbReference type="InterPro" id="IPR001245">
    <property type="entry name" value="Ser-Thr/Tyr_kinase_cat_dom"/>
</dbReference>
<keyword evidence="3 14" id="KW-0723">Serine/threonine-protein kinase</keyword>
<evidence type="ECO:0000256" key="6">
    <source>
        <dbReference type="ARBA" id="ARBA00022777"/>
    </source>
</evidence>
<dbReference type="PRINTS" id="PR00109">
    <property type="entry name" value="TYRKINASE"/>
</dbReference>
<protein>
    <recommendedName>
        <fullName evidence="2">non-specific serine/threonine protein kinase</fullName>
        <ecNumber evidence="2">2.7.11.1</ecNumber>
    </recommendedName>
</protein>
<dbReference type="InterPro" id="IPR011009">
    <property type="entry name" value="Kinase-like_dom_sf"/>
</dbReference>
<dbReference type="SUPFAM" id="SSF51735">
    <property type="entry name" value="NAD(P)-binding Rossmann-fold domains"/>
    <property type="match status" value="1"/>
</dbReference>
<dbReference type="SMART" id="SM00220">
    <property type="entry name" value="S_TKc"/>
    <property type="match status" value="1"/>
</dbReference>
<keyword evidence="8" id="KW-0472">Membrane</keyword>
<evidence type="ECO:0000256" key="1">
    <source>
        <dbReference type="ARBA" id="ARBA00004370"/>
    </source>
</evidence>
<dbReference type="CDD" id="cd13999">
    <property type="entry name" value="STKc_MAP3K-like"/>
    <property type="match status" value="1"/>
</dbReference>
<comment type="catalytic activity">
    <reaction evidence="9">
        <text>L-threonyl-[protein] + ATP = O-phospho-L-threonyl-[protein] + ADP + H(+)</text>
        <dbReference type="Rhea" id="RHEA:46608"/>
        <dbReference type="Rhea" id="RHEA-COMP:11060"/>
        <dbReference type="Rhea" id="RHEA-COMP:11605"/>
        <dbReference type="ChEBI" id="CHEBI:15378"/>
        <dbReference type="ChEBI" id="CHEBI:30013"/>
        <dbReference type="ChEBI" id="CHEBI:30616"/>
        <dbReference type="ChEBI" id="CHEBI:61977"/>
        <dbReference type="ChEBI" id="CHEBI:456216"/>
        <dbReference type="EC" id="2.7.11.1"/>
    </reaction>
</comment>
<evidence type="ECO:0000256" key="2">
    <source>
        <dbReference type="ARBA" id="ARBA00012513"/>
    </source>
</evidence>
<comment type="catalytic activity">
    <reaction evidence="10">
        <text>L-seryl-[protein] + ATP = O-phospho-L-seryl-[protein] + ADP + H(+)</text>
        <dbReference type="Rhea" id="RHEA:17989"/>
        <dbReference type="Rhea" id="RHEA-COMP:9863"/>
        <dbReference type="Rhea" id="RHEA-COMP:11604"/>
        <dbReference type="ChEBI" id="CHEBI:15378"/>
        <dbReference type="ChEBI" id="CHEBI:29999"/>
        <dbReference type="ChEBI" id="CHEBI:30616"/>
        <dbReference type="ChEBI" id="CHEBI:83421"/>
        <dbReference type="ChEBI" id="CHEBI:456216"/>
        <dbReference type="EC" id="2.7.11.1"/>
    </reaction>
</comment>
<feature type="binding site" evidence="11">
    <location>
        <position position="329"/>
    </location>
    <ligand>
        <name>ATP</name>
        <dbReference type="ChEBI" id="CHEBI:30616"/>
    </ligand>
</feature>
<dbReference type="SUPFAM" id="SSF56112">
    <property type="entry name" value="Protein kinase-like (PK-like)"/>
    <property type="match status" value="1"/>
</dbReference>
<evidence type="ECO:0000256" key="9">
    <source>
        <dbReference type="ARBA" id="ARBA00047899"/>
    </source>
</evidence>
<dbReference type="OrthoDB" id="339325at2759"/>
<evidence type="ECO:0000256" key="11">
    <source>
        <dbReference type="PROSITE-ProRule" id="PRU10141"/>
    </source>
</evidence>
<evidence type="ECO:0000256" key="3">
    <source>
        <dbReference type="ARBA" id="ARBA00022527"/>
    </source>
</evidence>
<dbReference type="InterPro" id="IPR028939">
    <property type="entry name" value="P5C_Rdtase_cat_N"/>
</dbReference>
<feature type="domain" description="Protein kinase" evidence="13">
    <location>
        <begin position="302"/>
        <end position="558"/>
    </location>
</feature>
<sequence length="821" mass="90040">PVDGDDTMPFLHPASPAGRLQAQQQKRGPGQGRHQIKQKQQTARQSQQPPPPHHGYAGYKQSRQTTSSTVVAAGDATTAAGANYLPKKKPMRRRTHSATATSTASPSNKVKSAAVAAVDGDHGMDQLPTTIYEGANYDQFRQQRQPQDSGRNQHRITFDDYDEEMGFLSPPRHVDAANDSLESVSFEAESDDFYDLENHMPEDHLLNIADTPERGVKPLRIGGQYRGGDLLESPDIAEASPDAKTLKTNIERQFVRDVAPPAQMQLEVARKARIPLFLHSPMRRPKLSKAKNDSLHVDFKELLIEEMIGQGAFGTVHRAKWRGTAVAVKILVCQYLTADILEEFEAEVQIMSILRHPNICLLMGACLEPPTRCLVIEYLPRGSLWNVLRQDVVIDMGKQYGFARDTALGMNYLHSFQPPILHRDLKSPNLLIDSSYALKISDFGLARVRAHFQTMTGNCGTTQWMAPEVLAAEKYTEKADVFSYGVVVWETVTRQCPYEGLTQIQAALGVLNNNLRPTVPEHCPPLFKKLMTLCWVSSPEQRPSFEACIMAPSTDTTLGLLGTGKIGSAVFTGFCSANGWQPKHAYVSARTKAKAEALVAKFPDRVSIGASNQEIVDKSDVIFIGLLPNVAREELPKLSFAGKKVVSMMATIPYDELLQLVKLPTESVVRSVPLPAAAKRAGPILAYPDNAYARDLFAQIGTPVMVAEEAEITKLTGITALISFFYATCDTTQQWCVNNGVGDQASRDYIASFFHALATAGAESTEGFGEMADEAATPGGLNEQVHRALQGNGGYELVADQLDAIFKRLSGTEPAPRLARN</sequence>
<keyword evidence="15" id="KW-1185">Reference proteome</keyword>
<dbReference type="Gene3D" id="3.30.200.20">
    <property type="entry name" value="Phosphorylase Kinase, domain 1"/>
    <property type="match status" value="1"/>
</dbReference>
<accession>A0A2P4Y4Z1</accession>
<evidence type="ECO:0000259" key="13">
    <source>
        <dbReference type="PROSITE" id="PS50011"/>
    </source>
</evidence>
<dbReference type="PROSITE" id="PS00108">
    <property type="entry name" value="PROTEIN_KINASE_ST"/>
    <property type="match status" value="1"/>
</dbReference>
<dbReference type="GO" id="GO:0005524">
    <property type="term" value="F:ATP binding"/>
    <property type="evidence" value="ECO:0007669"/>
    <property type="project" value="UniProtKB-UniRule"/>
</dbReference>
<feature type="compositionally biased region" description="Basic residues" evidence="12">
    <location>
        <begin position="86"/>
        <end position="96"/>
    </location>
</feature>
<dbReference type="EMBL" id="NCKW01005436">
    <property type="protein sequence ID" value="POM72853.1"/>
    <property type="molecule type" value="Genomic_DNA"/>
</dbReference>
<dbReference type="PROSITE" id="PS00107">
    <property type="entry name" value="PROTEIN_KINASE_ATP"/>
    <property type="match status" value="1"/>
</dbReference>
<evidence type="ECO:0000256" key="12">
    <source>
        <dbReference type="SAM" id="MobiDB-lite"/>
    </source>
</evidence>
<dbReference type="Gene3D" id="3.40.50.720">
    <property type="entry name" value="NAD(P)-binding Rossmann-like Domain"/>
    <property type="match status" value="1"/>
</dbReference>
<dbReference type="InterPro" id="IPR008927">
    <property type="entry name" value="6-PGluconate_DH-like_C_sf"/>
</dbReference>
<name>A0A2P4Y4Z1_9STRA</name>
<comment type="subcellular location">
    <subcellularLocation>
        <location evidence="1">Membrane</location>
    </subcellularLocation>
</comment>
<dbReference type="InterPro" id="IPR051681">
    <property type="entry name" value="Ser/Thr_Kinases-Pseudokinases"/>
</dbReference>
<feature type="non-terminal residue" evidence="14">
    <location>
        <position position="1"/>
    </location>
</feature>
<gene>
    <name evidence="14" type="ORF">PHPALM_10372</name>
</gene>
<dbReference type="InterPro" id="IPR017441">
    <property type="entry name" value="Protein_kinase_ATP_BS"/>
</dbReference>
<dbReference type="FunFam" id="1.10.510.10:FF:000476">
    <property type="entry name" value="PAS domain-containing protein tyrosine kinase family protein"/>
    <property type="match status" value="1"/>
</dbReference>
<dbReference type="EC" id="2.7.11.1" evidence="2"/>
<proteinExistence type="predicted"/>
<dbReference type="InterPro" id="IPR000719">
    <property type="entry name" value="Prot_kinase_dom"/>
</dbReference>
<keyword evidence="4" id="KW-0808">Transferase</keyword>
<keyword evidence="5 11" id="KW-0547">Nucleotide-binding</keyword>
<evidence type="ECO:0000256" key="5">
    <source>
        <dbReference type="ARBA" id="ARBA00022741"/>
    </source>
</evidence>
<evidence type="ECO:0000256" key="10">
    <source>
        <dbReference type="ARBA" id="ARBA00048679"/>
    </source>
</evidence>
<dbReference type="PROSITE" id="PS50011">
    <property type="entry name" value="PROTEIN_KINASE_DOM"/>
    <property type="match status" value="1"/>
</dbReference>
<evidence type="ECO:0000256" key="7">
    <source>
        <dbReference type="ARBA" id="ARBA00022840"/>
    </source>
</evidence>
<organism evidence="14 15">
    <name type="scientific">Phytophthora palmivora</name>
    <dbReference type="NCBI Taxonomy" id="4796"/>
    <lineage>
        <taxon>Eukaryota</taxon>
        <taxon>Sar</taxon>
        <taxon>Stramenopiles</taxon>
        <taxon>Oomycota</taxon>
        <taxon>Peronosporomycetes</taxon>
        <taxon>Peronosporales</taxon>
        <taxon>Peronosporaceae</taxon>
        <taxon>Phytophthora</taxon>
    </lineage>
</organism>
<feature type="compositionally biased region" description="Low complexity" evidence="12">
    <location>
        <begin position="38"/>
        <end position="47"/>
    </location>
</feature>
<dbReference type="GO" id="GO:0004674">
    <property type="term" value="F:protein serine/threonine kinase activity"/>
    <property type="evidence" value="ECO:0007669"/>
    <property type="project" value="UniProtKB-KW"/>
</dbReference>
<feature type="region of interest" description="Disordered" evidence="12">
    <location>
        <begin position="1"/>
        <end position="113"/>
    </location>
</feature>
<dbReference type="AlphaFoldDB" id="A0A2P4Y4Z1"/>
<evidence type="ECO:0000256" key="8">
    <source>
        <dbReference type="ARBA" id="ARBA00023136"/>
    </source>
</evidence>
<dbReference type="Pfam" id="PF03807">
    <property type="entry name" value="F420_oxidored"/>
    <property type="match status" value="1"/>
</dbReference>
<dbReference type="SUPFAM" id="SSF48179">
    <property type="entry name" value="6-phosphogluconate dehydrogenase C-terminal domain-like"/>
    <property type="match status" value="1"/>
</dbReference>
<evidence type="ECO:0000313" key="15">
    <source>
        <dbReference type="Proteomes" id="UP000237271"/>
    </source>
</evidence>
<evidence type="ECO:0000256" key="4">
    <source>
        <dbReference type="ARBA" id="ARBA00022679"/>
    </source>
</evidence>
<dbReference type="FunFam" id="3.30.200.20:FF:000060">
    <property type="entry name" value="Serine/threonine-protein kinase isoform 1"/>
    <property type="match status" value="1"/>
</dbReference>
<dbReference type="InterPro" id="IPR008271">
    <property type="entry name" value="Ser/Thr_kinase_AS"/>
</dbReference>
<keyword evidence="6 14" id="KW-0418">Kinase</keyword>
<dbReference type="Pfam" id="PF07714">
    <property type="entry name" value="PK_Tyr_Ser-Thr"/>
    <property type="match status" value="1"/>
</dbReference>
<dbReference type="Proteomes" id="UP000237271">
    <property type="component" value="Unassembled WGS sequence"/>
</dbReference>